<dbReference type="Proteomes" id="UP001320420">
    <property type="component" value="Unassembled WGS sequence"/>
</dbReference>
<name>A0AAN9U8M6_9PEZI</name>
<proteinExistence type="predicted"/>
<feature type="region of interest" description="Disordered" evidence="1">
    <location>
        <begin position="1"/>
        <end position="38"/>
    </location>
</feature>
<evidence type="ECO:0000256" key="1">
    <source>
        <dbReference type="SAM" id="MobiDB-lite"/>
    </source>
</evidence>
<dbReference type="EMBL" id="JAKJXP020000167">
    <property type="protein sequence ID" value="KAK7740625.1"/>
    <property type="molecule type" value="Genomic_DNA"/>
</dbReference>
<keyword evidence="3" id="KW-1185">Reference proteome</keyword>
<evidence type="ECO:0000313" key="3">
    <source>
        <dbReference type="Proteomes" id="UP001320420"/>
    </source>
</evidence>
<feature type="compositionally biased region" description="Polar residues" evidence="1">
    <location>
        <begin position="1"/>
        <end position="11"/>
    </location>
</feature>
<evidence type="ECO:0000313" key="2">
    <source>
        <dbReference type="EMBL" id="KAK7740625.1"/>
    </source>
</evidence>
<sequence>MSQPPNSTKNPMTPARSHKKGHRVLKPNKQSPAKTENQVRDIVKSKYPDYDKVAVALAPIFGLGSDLIAGQRAQGLFKHRPFLEAFAEFADVLLEGRWDVPVASWVEVIKAVPSREGTSKESTDWSSLKLKGQHRDVNDHYACFLARAMHDIRHPTKSTQLVYWIKEADVEDGYWVLFHALMYLQLEAMREYRRRAPIKDRINHMLGRQ</sequence>
<organism evidence="2 3">
    <name type="scientific">Diatrype stigma</name>
    <dbReference type="NCBI Taxonomy" id="117547"/>
    <lineage>
        <taxon>Eukaryota</taxon>
        <taxon>Fungi</taxon>
        <taxon>Dikarya</taxon>
        <taxon>Ascomycota</taxon>
        <taxon>Pezizomycotina</taxon>
        <taxon>Sordariomycetes</taxon>
        <taxon>Xylariomycetidae</taxon>
        <taxon>Xylariales</taxon>
        <taxon>Diatrypaceae</taxon>
        <taxon>Diatrype</taxon>
    </lineage>
</organism>
<accession>A0AAN9U8M6</accession>
<comment type="caution">
    <text evidence="2">The sequence shown here is derived from an EMBL/GenBank/DDBJ whole genome shotgun (WGS) entry which is preliminary data.</text>
</comment>
<protein>
    <submittedName>
        <fullName evidence="2">Uncharacterized protein</fullName>
    </submittedName>
</protein>
<reference evidence="2 3" key="1">
    <citation type="submission" date="2024-02" db="EMBL/GenBank/DDBJ databases">
        <title>De novo assembly and annotation of 12 fungi associated with fruit tree decline syndrome in Ontario, Canada.</title>
        <authorList>
            <person name="Sulman M."/>
            <person name="Ellouze W."/>
            <person name="Ilyukhin E."/>
        </authorList>
    </citation>
    <scope>NUCLEOTIDE SEQUENCE [LARGE SCALE GENOMIC DNA]</scope>
    <source>
        <strain evidence="2 3">M11/M66-122</strain>
    </source>
</reference>
<gene>
    <name evidence="2" type="ORF">SLS62_011066</name>
</gene>
<dbReference type="AlphaFoldDB" id="A0AAN9U8M6"/>
<feature type="compositionally biased region" description="Basic residues" evidence="1">
    <location>
        <begin position="16"/>
        <end position="26"/>
    </location>
</feature>